<organism evidence="1 2">
    <name type="scientific">Microbacterium lushaniae</name>
    <dbReference type="NCBI Taxonomy" id="2614639"/>
    <lineage>
        <taxon>Bacteria</taxon>
        <taxon>Bacillati</taxon>
        <taxon>Actinomycetota</taxon>
        <taxon>Actinomycetes</taxon>
        <taxon>Micrococcales</taxon>
        <taxon>Microbacteriaceae</taxon>
        <taxon>Microbacterium</taxon>
    </lineage>
</organism>
<dbReference type="KEGG" id="mlz:F6J85_03950"/>
<dbReference type="RefSeq" id="WP_150923919.1">
    <property type="nucleotide sequence ID" value="NZ_CP044232.1"/>
</dbReference>
<proteinExistence type="predicted"/>
<keyword evidence="2" id="KW-1185">Reference proteome</keyword>
<dbReference type="Proteomes" id="UP000325516">
    <property type="component" value="Chromosome"/>
</dbReference>
<protein>
    <submittedName>
        <fullName evidence="1">Uncharacterized protein</fullName>
    </submittedName>
</protein>
<accession>A0A5J6L1R9</accession>
<name>A0A5J6L1R9_9MICO</name>
<gene>
    <name evidence="1" type="ORF">F6J85_03950</name>
</gene>
<dbReference type="AlphaFoldDB" id="A0A5J6L1R9"/>
<dbReference type="EMBL" id="CP044232">
    <property type="protein sequence ID" value="QEW02332.1"/>
    <property type="molecule type" value="Genomic_DNA"/>
</dbReference>
<sequence length="93" mass="10008">MVDDILSTAVLAYVGFDRDAAVPGRFPARIDDPELRRRVVDIVAEVDADAGPGTGENLSAWGDALAAGVRERHPELSDEALAALKALLTFEYR</sequence>
<reference evidence="2" key="1">
    <citation type="submission" date="2019-09" db="EMBL/GenBank/DDBJ databases">
        <title>Mumia zhuanghuii sp. nov. isolated from the intestinal contents of plateau pika (Ochotona curzoniae) in the Qinghai-Tibet plateau of China.</title>
        <authorList>
            <person name="Tian Z."/>
        </authorList>
    </citation>
    <scope>NUCLEOTIDE SEQUENCE [LARGE SCALE GENOMIC DNA]</scope>
    <source>
        <strain evidence="2">L-031</strain>
    </source>
</reference>
<evidence type="ECO:0000313" key="1">
    <source>
        <dbReference type="EMBL" id="QEW02332.1"/>
    </source>
</evidence>
<evidence type="ECO:0000313" key="2">
    <source>
        <dbReference type="Proteomes" id="UP000325516"/>
    </source>
</evidence>